<organism evidence="11 12">
    <name type="scientific">Archangium lansingense</name>
    <dbReference type="NCBI Taxonomy" id="2995310"/>
    <lineage>
        <taxon>Bacteria</taxon>
        <taxon>Pseudomonadati</taxon>
        <taxon>Myxococcota</taxon>
        <taxon>Myxococcia</taxon>
        <taxon>Myxococcales</taxon>
        <taxon>Cystobacterineae</taxon>
        <taxon>Archangiaceae</taxon>
        <taxon>Archangium</taxon>
    </lineage>
</organism>
<keyword evidence="12" id="KW-1185">Reference proteome</keyword>
<dbReference type="InterPro" id="IPR039426">
    <property type="entry name" value="TonB-dep_rcpt-like"/>
</dbReference>
<dbReference type="RefSeq" id="WP_267535401.1">
    <property type="nucleotide sequence ID" value="NZ_JAPNKA010000001.1"/>
</dbReference>
<dbReference type="InterPro" id="IPR000531">
    <property type="entry name" value="Beta-barrel_TonB"/>
</dbReference>
<dbReference type="PANTHER" id="PTHR30069">
    <property type="entry name" value="TONB-DEPENDENT OUTER MEMBRANE RECEPTOR"/>
    <property type="match status" value="1"/>
</dbReference>
<evidence type="ECO:0000256" key="4">
    <source>
        <dbReference type="ARBA" id="ARBA00022692"/>
    </source>
</evidence>
<evidence type="ECO:0000256" key="2">
    <source>
        <dbReference type="ARBA" id="ARBA00022448"/>
    </source>
</evidence>
<evidence type="ECO:0000256" key="6">
    <source>
        <dbReference type="ARBA" id="ARBA00023136"/>
    </source>
</evidence>
<dbReference type="Gene3D" id="2.60.40.1120">
    <property type="entry name" value="Carboxypeptidase-like, regulatory domain"/>
    <property type="match status" value="1"/>
</dbReference>
<evidence type="ECO:0000256" key="7">
    <source>
        <dbReference type="ARBA" id="ARBA00023237"/>
    </source>
</evidence>
<keyword evidence="2 8" id="KW-0813">Transport</keyword>
<dbReference type="SUPFAM" id="SSF56935">
    <property type="entry name" value="Porins"/>
    <property type="match status" value="1"/>
</dbReference>
<evidence type="ECO:0000256" key="5">
    <source>
        <dbReference type="ARBA" id="ARBA00023077"/>
    </source>
</evidence>
<comment type="subcellular location">
    <subcellularLocation>
        <location evidence="1 8">Cell outer membrane</location>
        <topology evidence="1 8">Multi-pass membrane protein</topology>
    </subcellularLocation>
</comment>
<evidence type="ECO:0000313" key="12">
    <source>
        <dbReference type="Proteomes" id="UP001207654"/>
    </source>
</evidence>
<sequence>MVGVIVAAGMSFAAAARAESVLFGTVFSAVTKKPLAEVIVTATSPSLQGEQVVVTDAQGQYRIPALPPGVYTLRFDSESFRPYSRAELTLNPERLICVNVELLPDELIVCSSYPPDIDVASTTTGVKIEEALVQRLAVNRPMDRGGASRTFESLAELAPGVLSDTYGVSINGASSFENVYLVDGLSTNDPMRGVNALPLNAGFIEETEVLTGGYMPEYGRASGGILRARTRSGSNYFQGSVSGYWVPGVLGGTPTPVSGPTWTITGQNTLHQQGALGATLEGPILKDRLWFFAGVAPALTRLEHTRTLNAREPGADVSTPIPGTSRYFYAEQRSLQAMGKLTYLFGREREHQVSLSVITTPTRSGGDGRLTVDPRTGGVRELINGAPGSLVYRELDGDFTATALHYSGAFLDKKLLLEAHAGWSHQRISSQPIGLNGRAPWVFGTTRPITYYEPSADAELYCGTTYSEQLSRCPVTDYETGGDPVTALDTADRYQAHAQASWFLNLLGPHVVKAGLNVEHLAFSQLRTLEGGVILEEGAGQQPVPTYESRTTSSILGGFVQDGWSLSNRLTVNAGVRYDTQLLYTPEGVQSFMLGNQFSPRVGLVVGPLAHGRMKIFAHYAKYGGQLPLGLMSRALPTTRTTSGQGRQVSGVEEPVDPGIIPMSSSELVAGAEYEVLARTRLIATYTHRNLDTVIEDMSLDDGNTYFLGNPGAGPASVFPKAERTYDAVTVALSRVFSAGWLAQVSYTWSRLNGNYDGPFRLGTGWGAPGLQSDFDLVSQMKNRSGLLPNDRTHSIKVFAAREFFFTHDLSASIGLSYQGRSGTPINYLGGHPAIGTGETFVLPRGSSGERTPWVHAIDPSLRVNYRLGSDHLVSLTLEAFNVFDFQAVTRVNENYTYLAVLPLETKVEAGQLTPDMVQRTNGEPLTASGINQDFKKPLQYQAPRQVRLGLRYTF</sequence>
<keyword evidence="7 8" id="KW-0998">Cell outer membrane</keyword>
<dbReference type="InterPro" id="IPR013784">
    <property type="entry name" value="Carb-bd-like_fold"/>
</dbReference>
<dbReference type="Pfam" id="PF13620">
    <property type="entry name" value="CarboxypepD_reg"/>
    <property type="match status" value="1"/>
</dbReference>
<dbReference type="Proteomes" id="UP001207654">
    <property type="component" value="Unassembled WGS sequence"/>
</dbReference>
<dbReference type="Pfam" id="PF00593">
    <property type="entry name" value="TonB_dep_Rec_b-barrel"/>
    <property type="match status" value="1"/>
</dbReference>
<comment type="caution">
    <text evidence="11">The sequence shown here is derived from an EMBL/GenBank/DDBJ whole genome shotgun (WGS) entry which is preliminary data.</text>
</comment>
<dbReference type="PANTHER" id="PTHR30069:SF46">
    <property type="entry name" value="OAR PROTEIN"/>
    <property type="match status" value="1"/>
</dbReference>
<evidence type="ECO:0000256" key="8">
    <source>
        <dbReference type="PROSITE-ProRule" id="PRU01360"/>
    </source>
</evidence>
<comment type="similarity">
    <text evidence="8">Belongs to the TonB-dependent receptor family.</text>
</comment>
<gene>
    <name evidence="11" type="ORF">OV287_18740</name>
</gene>
<dbReference type="PROSITE" id="PS52016">
    <property type="entry name" value="TONB_DEPENDENT_REC_3"/>
    <property type="match status" value="1"/>
</dbReference>
<dbReference type="EMBL" id="JAPNKA010000001">
    <property type="protein sequence ID" value="MCY1076518.1"/>
    <property type="molecule type" value="Genomic_DNA"/>
</dbReference>
<feature type="chain" id="PRO_5045367926" evidence="9">
    <location>
        <begin position="19"/>
        <end position="955"/>
    </location>
</feature>
<protein>
    <submittedName>
        <fullName evidence="11">TonB-dependent receptor</fullName>
    </submittedName>
</protein>
<evidence type="ECO:0000313" key="11">
    <source>
        <dbReference type="EMBL" id="MCY1076518.1"/>
    </source>
</evidence>
<evidence type="ECO:0000256" key="9">
    <source>
        <dbReference type="SAM" id="SignalP"/>
    </source>
</evidence>
<name>A0ABT4A4D7_9BACT</name>
<dbReference type="Gene3D" id="2.40.170.20">
    <property type="entry name" value="TonB-dependent receptor, beta-barrel domain"/>
    <property type="match status" value="1"/>
</dbReference>
<keyword evidence="5" id="KW-0798">TonB box</keyword>
<accession>A0ABT4A4D7</accession>
<keyword evidence="9" id="KW-0732">Signal</keyword>
<proteinExistence type="inferred from homology"/>
<evidence type="ECO:0000259" key="10">
    <source>
        <dbReference type="Pfam" id="PF00593"/>
    </source>
</evidence>
<keyword evidence="3 8" id="KW-1134">Transmembrane beta strand</keyword>
<keyword evidence="6 8" id="KW-0472">Membrane</keyword>
<keyword evidence="4 8" id="KW-0812">Transmembrane</keyword>
<reference evidence="11 12" key="1">
    <citation type="submission" date="2022-11" db="EMBL/GenBank/DDBJ databases">
        <title>Minimal conservation of predation-associated metabolite biosynthetic gene clusters underscores biosynthetic potential of Myxococcota including descriptions for ten novel species: Archangium lansinium sp. nov., Myxococcus landrumus sp. nov., Nannocystis bai.</title>
        <authorList>
            <person name="Ahearne A."/>
            <person name="Stevens C."/>
            <person name="Phillips K."/>
        </authorList>
    </citation>
    <scope>NUCLEOTIDE SEQUENCE [LARGE SCALE GENOMIC DNA]</scope>
    <source>
        <strain evidence="11 12">MIWBW</strain>
    </source>
</reference>
<dbReference type="SUPFAM" id="SSF49452">
    <property type="entry name" value="Starch-binding domain-like"/>
    <property type="match status" value="1"/>
</dbReference>
<feature type="signal peptide" evidence="9">
    <location>
        <begin position="1"/>
        <end position="18"/>
    </location>
</feature>
<keyword evidence="11" id="KW-0675">Receptor</keyword>
<dbReference type="InterPro" id="IPR036942">
    <property type="entry name" value="Beta-barrel_TonB_sf"/>
</dbReference>
<feature type="domain" description="TonB-dependent receptor-like beta-barrel" evidence="10">
    <location>
        <begin position="464"/>
        <end position="883"/>
    </location>
</feature>
<evidence type="ECO:0000256" key="3">
    <source>
        <dbReference type="ARBA" id="ARBA00022452"/>
    </source>
</evidence>
<evidence type="ECO:0000256" key="1">
    <source>
        <dbReference type="ARBA" id="ARBA00004571"/>
    </source>
</evidence>